<dbReference type="AlphaFoldDB" id="A0A4R5VMI6"/>
<evidence type="ECO:0000259" key="1">
    <source>
        <dbReference type="PROSITE" id="PS50937"/>
    </source>
</evidence>
<dbReference type="SMART" id="SM00422">
    <property type="entry name" value="HTH_MERR"/>
    <property type="match status" value="1"/>
</dbReference>
<reference evidence="2" key="2">
    <citation type="submission" date="2023-08" db="EMBL/GenBank/DDBJ databases">
        <title>Nitrogen cycling bacteria in agricultural field soils.</title>
        <authorList>
            <person name="Jang J."/>
        </authorList>
    </citation>
    <scope>NUCLEOTIDE SEQUENCE</scope>
    <source>
        <strain evidence="2">PS3-36</strain>
    </source>
</reference>
<dbReference type="Gene3D" id="1.10.1660.10">
    <property type="match status" value="1"/>
</dbReference>
<dbReference type="PROSITE" id="PS50937">
    <property type="entry name" value="HTH_MERR_2"/>
    <property type="match status" value="1"/>
</dbReference>
<dbReference type="InterPro" id="IPR009061">
    <property type="entry name" value="DNA-bd_dom_put_sf"/>
</dbReference>
<dbReference type="Pfam" id="PF13411">
    <property type="entry name" value="MerR_1"/>
    <property type="match status" value="1"/>
</dbReference>
<dbReference type="EMBL" id="SMYO01000010">
    <property type="protein sequence ID" value="TDK59134.1"/>
    <property type="molecule type" value="Genomic_DNA"/>
</dbReference>
<feature type="domain" description="HTH merR-type" evidence="1">
    <location>
        <begin position="1"/>
        <end position="67"/>
    </location>
</feature>
<evidence type="ECO:0000313" key="4">
    <source>
        <dbReference type="Proteomes" id="UP000295132"/>
    </source>
</evidence>
<sequence length="412" mass="47808">MKIGQFAKDFNVSIDTVRHYIDKGLLIPEKINTQYQMNTICLEDMALINELKLYRFSLKEIHKILSLKRLTNNGNNEDMSYFRNLLVEKKKQLIEEKDQILRAIHSLDAKINTETNENIEQDNKKKGVPLLFVPVLSCPYCQSGLSLQNASILVNQIFEGNLYCSCGYQTEIKDGILFTNNLQSSPFKYSIYEIDVEKWNPSFVSLIEKSKLWMYNELTQHQMENKMVLETNIEILMMLPKYLSSLSKNTSYIFTCYSLETIKTLKQSIEKLHPDLSVLYIVNSDLHLPLAHHSIDFFIDSLSLTQYSLIYKESPIQILTKYLKDNSYIIGNAVFYEANSKSLKRIQTIYPTPNPKALQLNLLEEELHEHHLTNLIKEIVGFTKNPGSYFSYHDENEKMNLLAYKAAYSTAK</sequence>
<evidence type="ECO:0000313" key="2">
    <source>
        <dbReference type="EMBL" id="MDQ6596095.1"/>
    </source>
</evidence>
<gene>
    <name evidence="3" type="ORF">E2K98_20755</name>
    <name evidence="2" type="ORF">RCG21_06750</name>
</gene>
<dbReference type="SUPFAM" id="SSF46955">
    <property type="entry name" value="Putative DNA-binding domain"/>
    <property type="match status" value="1"/>
</dbReference>
<reference evidence="3 4" key="1">
    <citation type="submission" date="2019-03" db="EMBL/GenBank/DDBJ databases">
        <title>Bacillus niacini sp. nov. a Nicotinate-Metabolizing Mesophile Isolated from Soil.</title>
        <authorList>
            <person name="Zhang G."/>
        </authorList>
    </citation>
    <scope>NUCLEOTIDE SEQUENCE [LARGE SCALE GENOMIC DNA]</scope>
    <source>
        <strain evidence="3 4">WN066</strain>
    </source>
</reference>
<dbReference type="RefSeq" id="WP_133337511.1">
    <property type="nucleotide sequence ID" value="NZ_JAVGVR010000001.1"/>
</dbReference>
<dbReference type="GO" id="GO:0006355">
    <property type="term" value="P:regulation of DNA-templated transcription"/>
    <property type="evidence" value="ECO:0007669"/>
    <property type="project" value="InterPro"/>
</dbReference>
<evidence type="ECO:0000313" key="5">
    <source>
        <dbReference type="Proteomes" id="UP001178888"/>
    </source>
</evidence>
<organism evidence="3 4">
    <name type="scientific">Bacillus salipaludis</name>
    <dbReference type="NCBI Taxonomy" id="2547811"/>
    <lineage>
        <taxon>Bacteria</taxon>
        <taxon>Bacillati</taxon>
        <taxon>Bacillota</taxon>
        <taxon>Bacilli</taxon>
        <taxon>Bacillales</taxon>
        <taxon>Bacillaceae</taxon>
        <taxon>Bacillus</taxon>
    </lineage>
</organism>
<dbReference type="GO" id="GO:0003677">
    <property type="term" value="F:DNA binding"/>
    <property type="evidence" value="ECO:0007669"/>
    <property type="project" value="InterPro"/>
</dbReference>
<dbReference type="EMBL" id="JAVGVR010000001">
    <property type="protein sequence ID" value="MDQ6596095.1"/>
    <property type="molecule type" value="Genomic_DNA"/>
</dbReference>
<dbReference type="InterPro" id="IPR000551">
    <property type="entry name" value="MerR-type_HTH_dom"/>
</dbReference>
<name>A0A4R5VMI6_9BACI</name>
<keyword evidence="5" id="KW-1185">Reference proteome</keyword>
<proteinExistence type="predicted"/>
<protein>
    <submittedName>
        <fullName evidence="3">MerR family transcriptional regulator</fullName>
    </submittedName>
</protein>
<dbReference type="Proteomes" id="UP001178888">
    <property type="component" value="Unassembled WGS sequence"/>
</dbReference>
<evidence type="ECO:0000313" key="3">
    <source>
        <dbReference type="EMBL" id="TDK59134.1"/>
    </source>
</evidence>
<comment type="caution">
    <text evidence="3">The sequence shown here is derived from an EMBL/GenBank/DDBJ whole genome shotgun (WGS) entry which is preliminary data.</text>
</comment>
<dbReference type="Proteomes" id="UP000295132">
    <property type="component" value="Unassembled WGS sequence"/>
</dbReference>
<accession>A0A4R5VMI6</accession>